<reference evidence="2" key="1">
    <citation type="journal article" date="2021" name="Nat. Commun.">
        <title>Genetic determinants of endophytism in the Arabidopsis root mycobiome.</title>
        <authorList>
            <person name="Mesny F."/>
            <person name="Miyauchi S."/>
            <person name="Thiergart T."/>
            <person name="Pickel B."/>
            <person name="Atanasova L."/>
            <person name="Karlsson M."/>
            <person name="Huettel B."/>
            <person name="Barry K.W."/>
            <person name="Haridas S."/>
            <person name="Chen C."/>
            <person name="Bauer D."/>
            <person name="Andreopoulos W."/>
            <person name="Pangilinan J."/>
            <person name="LaButti K."/>
            <person name="Riley R."/>
            <person name="Lipzen A."/>
            <person name="Clum A."/>
            <person name="Drula E."/>
            <person name="Henrissat B."/>
            <person name="Kohler A."/>
            <person name="Grigoriev I.V."/>
            <person name="Martin F.M."/>
            <person name="Hacquard S."/>
        </authorList>
    </citation>
    <scope>NUCLEOTIDE SEQUENCE</scope>
    <source>
        <strain evidence="2">MPI-CAGE-CH-0230</strain>
    </source>
</reference>
<organism evidence="2 3">
    <name type="scientific">Microdochium trichocladiopsis</name>
    <dbReference type="NCBI Taxonomy" id="1682393"/>
    <lineage>
        <taxon>Eukaryota</taxon>
        <taxon>Fungi</taxon>
        <taxon>Dikarya</taxon>
        <taxon>Ascomycota</taxon>
        <taxon>Pezizomycotina</taxon>
        <taxon>Sordariomycetes</taxon>
        <taxon>Xylariomycetidae</taxon>
        <taxon>Xylariales</taxon>
        <taxon>Microdochiaceae</taxon>
        <taxon>Microdochium</taxon>
    </lineage>
</organism>
<evidence type="ECO:0000313" key="2">
    <source>
        <dbReference type="EMBL" id="KAH7021605.1"/>
    </source>
</evidence>
<dbReference type="GeneID" id="70189089"/>
<keyword evidence="1" id="KW-1133">Transmembrane helix</keyword>
<accession>A0A9P8XWR9</accession>
<protein>
    <submittedName>
        <fullName evidence="2">Uncharacterized protein</fullName>
    </submittedName>
</protein>
<feature type="transmembrane region" description="Helical" evidence="1">
    <location>
        <begin position="67"/>
        <end position="85"/>
    </location>
</feature>
<dbReference type="EMBL" id="JAGTJQ010000010">
    <property type="protein sequence ID" value="KAH7021605.1"/>
    <property type="molecule type" value="Genomic_DNA"/>
</dbReference>
<keyword evidence="1" id="KW-0472">Membrane</keyword>
<proteinExistence type="predicted"/>
<dbReference type="Proteomes" id="UP000756346">
    <property type="component" value="Unassembled WGS sequence"/>
</dbReference>
<feature type="transmembrane region" description="Helical" evidence="1">
    <location>
        <begin position="27"/>
        <end position="47"/>
    </location>
</feature>
<dbReference type="PANTHER" id="PTHR35043">
    <property type="entry name" value="TRANSCRIPTION FACTOR DOMAIN-CONTAINING PROTEIN"/>
    <property type="match status" value="1"/>
</dbReference>
<comment type="caution">
    <text evidence="2">The sequence shown here is derived from an EMBL/GenBank/DDBJ whole genome shotgun (WGS) entry which is preliminary data.</text>
</comment>
<keyword evidence="3" id="KW-1185">Reference proteome</keyword>
<gene>
    <name evidence="2" type="ORF">B0I36DRAFT_367978</name>
</gene>
<dbReference type="RefSeq" id="XP_046007806.1">
    <property type="nucleotide sequence ID" value="XM_046159543.1"/>
</dbReference>
<evidence type="ECO:0000313" key="3">
    <source>
        <dbReference type="Proteomes" id="UP000756346"/>
    </source>
</evidence>
<evidence type="ECO:0000256" key="1">
    <source>
        <dbReference type="SAM" id="Phobius"/>
    </source>
</evidence>
<dbReference type="PANTHER" id="PTHR35043:SF9">
    <property type="match status" value="1"/>
</dbReference>
<dbReference type="AlphaFoldDB" id="A0A9P8XWR9"/>
<dbReference type="OrthoDB" id="3061561at2759"/>
<name>A0A9P8XWR9_9PEZI</name>
<sequence>MAFNIFGNATEETSWVPNPTTRGTSNILLPCLITISLCVWSALHLNIQGYRDGEFIWMLYQTWRKSGWVIVGLLAPEFLIYTAWYQRCEAKLCATAFNNTIGITPPPGTFSIGARLREGLKKAVPKIWSNDQRNGNGFDVEMGHIEDQQNQQRPWTIAQGFYIQMGGIAFGTIEQHPISLLQGHAVLDRKTFLSVLGAIDLPEANAPDFTAFRSQLDISEEDLVDKRKGSGIAKALVCLQAIWFCLQCFARVLQQLPLSLLELNTFAHSLCALVVYILWWEKPLDVERPTYLTVSSEREIYLWAREFPNFCYQCLESSESTVRETFIQPILSFFRTRRYGVPTAEPRQWIELTAVDDQAIPSRYRLLNLRTSDSS</sequence>
<keyword evidence="1" id="KW-0812">Transmembrane</keyword>